<reference evidence="2 3" key="1">
    <citation type="submission" date="2020-07" db="EMBL/GenBank/DDBJ databases">
        <title>Mycobacterium kansasii (former subtype) with zoonotic potential isolated from diseased indoor pet cat, Japan.</title>
        <authorList>
            <person name="Fukano H."/>
            <person name="Terazono T."/>
            <person name="Hoshino Y."/>
        </authorList>
    </citation>
    <scope>NUCLEOTIDE SEQUENCE [LARGE SCALE GENOMIC DNA]</scope>
    <source>
        <strain evidence="2 3">Kuro-I</strain>
    </source>
</reference>
<evidence type="ECO:0000313" key="2">
    <source>
        <dbReference type="EMBL" id="BCI87553.1"/>
    </source>
</evidence>
<proteinExistence type="predicted"/>
<protein>
    <submittedName>
        <fullName evidence="2">Uncharacterized protein</fullName>
    </submittedName>
</protein>
<evidence type="ECO:0000256" key="1">
    <source>
        <dbReference type="SAM" id="MobiDB-lite"/>
    </source>
</evidence>
<accession>A0A7G1IB71</accession>
<feature type="region of interest" description="Disordered" evidence="1">
    <location>
        <begin position="72"/>
        <end position="111"/>
    </location>
</feature>
<evidence type="ECO:0000313" key="3">
    <source>
        <dbReference type="Proteomes" id="UP000516380"/>
    </source>
</evidence>
<name>A0A7G1IB71_MYCKA</name>
<dbReference type="Proteomes" id="UP000516380">
    <property type="component" value="Chromosome"/>
</dbReference>
<sequence length="111" mass="11496">MSRNAMVSSPGWPSAMVNSTSPYFTRDTGVITAAVPQANTSVISPTAAFFCHSAMSILRSSTVTPASVAKCSNESRVMPGSSEPDSSGVTSLADPPLPNTKKMFIPPISST</sequence>
<organism evidence="2 3">
    <name type="scientific">Mycobacterium kansasii</name>
    <dbReference type="NCBI Taxonomy" id="1768"/>
    <lineage>
        <taxon>Bacteria</taxon>
        <taxon>Bacillati</taxon>
        <taxon>Actinomycetota</taxon>
        <taxon>Actinomycetes</taxon>
        <taxon>Mycobacteriales</taxon>
        <taxon>Mycobacteriaceae</taxon>
        <taxon>Mycobacterium</taxon>
    </lineage>
</organism>
<dbReference type="EMBL" id="AP023343">
    <property type="protein sequence ID" value="BCI87553.1"/>
    <property type="molecule type" value="Genomic_DNA"/>
</dbReference>
<gene>
    <name evidence="2" type="ORF">NIIDMKKI_27590</name>
</gene>
<dbReference type="AlphaFoldDB" id="A0A7G1IB71"/>
<keyword evidence="3" id="KW-1185">Reference proteome</keyword>